<proteinExistence type="predicted"/>
<dbReference type="GeneID" id="37067714"/>
<dbReference type="AlphaFoldDB" id="A0A317W844"/>
<protein>
    <submittedName>
        <fullName evidence="1">Uncharacterized protein</fullName>
    </submittedName>
</protein>
<comment type="caution">
    <text evidence="1">The sequence shown here is derived from an EMBL/GenBank/DDBJ whole genome shotgun (WGS) entry which is preliminary data.</text>
</comment>
<dbReference type="VEuPathDB" id="FungiDB:BO70DRAFT_38163"/>
<accession>A0A317W844</accession>
<keyword evidence="2" id="KW-1185">Reference proteome</keyword>
<sequence>MMGDIYPASLSLSHTSIIIRLPPPLCHPPTPSILNPSISKTPWGPRTPNHPTNIFILYTRYNNITTEPRYLEQTLYSRKEYSIHSSIHQSKT</sequence>
<dbReference type="RefSeq" id="XP_025399524.1">
    <property type="nucleotide sequence ID" value="XM_025545477.1"/>
</dbReference>
<evidence type="ECO:0000313" key="1">
    <source>
        <dbReference type="EMBL" id="PWY82259.1"/>
    </source>
</evidence>
<evidence type="ECO:0000313" key="2">
    <source>
        <dbReference type="Proteomes" id="UP000247233"/>
    </source>
</evidence>
<gene>
    <name evidence="1" type="ORF">BO70DRAFT_38163</name>
</gene>
<name>A0A317W844_9EURO</name>
<dbReference type="EMBL" id="MSFL01000012">
    <property type="protein sequence ID" value="PWY82259.1"/>
    <property type="molecule type" value="Genomic_DNA"/>
</dbReference>
<organism evidence="1 2">
    <name type="scientific">Aspergillus heteromorphus CBS 117.55</name>
    <dbReference type="NCBI Taxonomy" id="1448321"/>
    <lineage>
        <taxon>Eukaryota</taxon>
        <taxon>Fungi</taxon>
        <taxon>Dikarya</taxon>
        <taxon>Ascomycota</taxon>
        <taxon>Pezizomycotina</taxon>
        <taxon>Eurotiomycetes</taxon>
        <taxon>Eurotiomycetidae</taxon>
        <taxon>Eurotiales</taxon>
        <taxon>Aspergillaceae</taxon>
        <taxon>Aspergillus</taxon>
        <taxon>Aspergillus subgen. Circumdati</taxon>
    </lineage>
</organism>
<dbReference type="Proteomes" id="UP000247233">
    <property type="component" value="Unassembled WGS sequence"/>
</dbReference>
<reference evidence="1 2" key="1">
    <citation type="submission" date="2016-12" db="EMBL/GenBank/DDBJ databases">
        <title>The genomes of Aspergillus section Nigri reveals drivers in fungal speciation.</title>
        <authorList>
            <consortium name="DOE Joint Genome Institute"/>
            <person name="Vesth T.C."/>
            <person name="Nybo J."/>
            <person name="Theobald S."/>
            <person name="Brandl J."/>
            <person name="Frisvad J.C."/>
            <person name="Nielsen K.F."/>
            <person name="Lyhne E.K."/>
            <person name="Kogle M.E."/>
            <person name="Kuo A."/>
            <person name="Riley R."/>
            <person name="Clum A."/>
            <person name="Nolan M."/>
            <person name="Lipzen A."/>
            <person name="Salamov A."/>
            <person name="Henrissat B."/>
            <person name="Wiebenga A."/>
            <person name="De Vries R.P."/>
            <person name="Grigoriev I.V."/>
            <person name="Mortensen U.H."/>
            <person name="Andersen M.R."/>
            <person name="Baker S.E."/>
        </authorList>
    </citation>
    <scope>NUCLEOTIDE SEQUENCE [LARGE SCALE GENOMIC DNA]</scope>
    <source>
        <strain evidence="1 2">CBS 117.55</strain>
    </source>
</reference>